<dbReference type="InterPro" id="IPR050245">
    <property type="entry name" value="PrsA_foldase"/>
</dbReference>
<dbReference type="GO" id="GO:0003755">
    <property type="term" value="F:peptidyl-prolyl cis-trans isomerase activity"/>
    <property type="evidence" value="ECO:0007669"/>
    <property type="project" value="UniProtKB-KW"/>
</dbReference>
<evidence type="ECO:0000256" key="1">
    <source>
        <dbReference type="ARBA" id="ARBA00000971"/>
    </source>
</evidence>
<keyword evidence="8" id="KW-1185">Reference proteome</keyword>
<evidence type="ECO:0000256" key="4">
    <source>
        <dbReference type="ARBA" id="ARBA00023110"/>
    </source>
</evidence>
<dbReference type="Pfam" id="PF13145">
    <property type="entry name" value="Rotamase_2"/>
    <property type="match status" value="1"/>
</dbReference>
<evidence type="ECO:0000259" key="6">
    <source>
        <dbReference type="Pfam" id="PF13145"/>
    </source>
</evidence>
<dbReference type="PANTHER" id="PTHR47245:SF2">
    <property type="entry name" value="PEPTIDYL-PROLYL CIS-TRANS ISOMERASE HP_0175-RELATED"/>
    <property type="match status" value="1"/>
</dbReference>
<comment type="similarity">
    <text evidence="2">Belongs to the PpiC/parvulin rotamase family.</text>
</comment>
<gene>
    <name evidence="7" type="ORF">GL4_1099</name>
</gene>
<comment type="catalytic activity">
    <reaction evidence="1">
        <text>[protein]-peptidylproline (omega=180) = [protein]-peptidylproline (omega=0)</text>
        <dbReference type="Rhea" id="RHEA:16237"/>
        <dbReference type="Rhea" id="RHEA-COMP:10747"/>
        <dbReference type="Rhea" id="RHEA-COMP:10748"/>
        <dbReference type="ChEBI" id="CHEBI:83833"/>
        <dbReference type="ChEBI" id="CHEBI:83834"/>
        <dbReference type="EC" id="5.2.1.8"/>
    </reaction>
</comment>
<proteinExistence type="inferred from homology"/>
<evidence type="ECO:0000256" key="2">
    <source>
        <dbReference type="ARBA" id="ARBA00007656"/>
    </source>
</evidence>
<keyword evidence="4" id="KW-0413">Isomerase</keyword>
<dbReference type="STRING" id="1384459.GL4_1099"/>
<dbReference type="EC" id="5.2.1.8" evidence="3"/>
<evidence type="ECO:0000256" key="3">
    <source>
        <dbReference type="ARBA" id="ARBA00013194"/>
    </source>
</evidence>
<sequence length="304" mass="34580">MLGRLLREPLVHFVLVGAAVFAAYSLFADGDETETRDRIVVTEGRVLQLAQVFAKTWQRPPTPQELRGLVDAFIKEEVYYREAVKRGLDRDDTLIRRRMQQKMEFLSEPGEEALAADDTALQAYLDDHKDAYRVEPKLAFKQVFIDPKRSDGDAEARAAEMLQALKAGDNPDDIGDPTLLPQSVPLSPLRAVERDFGEDFAKDVSVAPEGQWAGPITSPFGLHLVRVTKREEGYDPDLDEVRDAVLRDWRNLKRQEYQADAYDQLRAKYEIVLPELESPRQKMPRRPETSPSEKSSRLEKGEAE</sequence>
<organism evidence="7 8">
    <name type="scientific">Methyloceanibacter caenitepidi</name>
    <dbReference type="NCBI Taxonomy" id="1384459"/>
    <lineage>
        <taxon>Bacteria</taxon>
        <taxon>Pseudomonadati</taxon>
        <taxon>Pseudomonadota</taxon>
        <taxon>Alphaproteobacteria</taxon>
        <taxon>Hyphomicrobiales</taxon>
        <taxon>Hyphomicrobiaceae</taxon>
        <taxon>Methyloceanibacter</taxon>
    </lineage>
</organism>
<evidence type="ECO:0000256" key="5">
    <source>
        <dbReference type="SAM" id="MobiDB-lite"/>
    </source>
</evidence>
<reference evidence="7 8" key="1">
    <citation type="submission" date="2014-09" db="EMBL/GenBank/DDBJ databases">
        <title>Genome sequencing of Methyloceanibacter caenitepidi Gela4.</title>
        <authorList>
            <person name="Takeuchi M."/>
            <person name="Susumu S."/>
            <person name="Kamagata Y."/>
            <person name="Oshima K."/>
            <person name="Hattori M."/>
            <person name="Iwasaki W."/>
        </authorList>
    </citation>
    <scope>NUCLEOTIDE SEQUENCE [LARGE SCALE GENOMIC DNA]</scope>
    <source>
        <strain evidence="7 8">Gela4</strain>
    </source>
</reference>
<dbReference type="HOGENOM" id="CLU_067345_0_0_5"/>
<dbReference type="KEGG" id="mcg:GL4_1099"/>
<name>A0A0A8K3I7_9HYPH</name>
<dbReference type="AlphaFoldDB" id="A0A0A8K3I7"/>
<evidence type="ECO:0000313" key="8">
    <source>
        <dbReference type="Proteomes" id="UP000031643"/>
    </source>
</evidence>
<dbReference type="EMBL" id="AP014648">
    <property type="protein sequence ID" value="BAQ16559.1"/>
    <property type="molecule type" value="Genomic_DNA"/>
</dbReference>
<protein>
    <recommendedName>
        <fullName evidence="3">peptidylprolyl isomerase</fullName>
        <ecNumber evidence="3">5.2.1.8</ecNumber>
    </recommendedName>
</protein>
<feature type="domain" description="PpiC" evidence="6">
    <location>
        <begin position="117"/>
        <end position="243"/>
    </location>
</feature>
<accession>A0A0A8K3I7</accession>
<dbReference type="InterPro" id="IPR000297">
    <property type="entry name" value="PPIase_PpiC"/>
</dbReference>
<evidence type="ECO:0000313" key="7">
    <source>
        <dbReference type="EMBL" id="BAQ16559.1"/>
    </source>
</evidence>
<feature type="compositionally biased region" description="Basic and acidic residues" evidence="5">
    <location>
        <begin position="294"/>
        <end position="304"/>
    </location>
</feature>
<keyword evidence="4" id="KW-0697">Rotamase</keyword>
<feature type="region of interest" description="Disordered" evidence="5">
    <location>
        <begin position="274"/>
        <end position="304"/>
    </location>
</feature>
<dbReference type="Proteomes" id="UP000031643">
    <property type="component" value="Chromosome"/>
</dbReference>
<feature type="compositionally biased region" description="Basic and acidic residues" evidence="5">
    <location>
        <begin position="277"/>
        <end position="288"/>
    </location>
</feature>
<dbReference type="PANTHER" id="PTHR47245">
    <property type="entry name" value="PEPTIDYLPROLYL ISOMERASE"/>
    <property type="match status" value="1"/>
</dbReference>